<dbReference type="Gene3D" id="3.40.1440.10">
    <property type="entry name" value="GIY-YIG endonuclease"/>
    <property type="match status" value="1"/>
</dbReference>
<evidence type="ECO:0000259" key="1">
    <source>
        <dbReference type="PROSITE" id="PS50164"/>
    </source>
</evidence>
<dbReference type="Pfam" id="PF01541">
    <property type="entry name" value="GIY-YIG"/>
    <property type="match status" value="1"/>
</dbReference>
<sequence>MYFVYVIRSIKDGTFYIGKTANLESRLAFHNDIERNIGFTKGKIPWEYFFTLAVADSLVAGKIENHIKKMKSRRYLINLAKYPEIGQKLITKFS</sequence>
<dbReference type="SUPFAM" id="SSF82771">
    <property type="entry name" value="GIY-YIG endonuclease"/>
    <property type="match status" value="1"/>
</dbReference>
<organism evidence="2 3">
    <name type="scientific">Maribacter litopenaei</name>
    <dbReference type="NCBI Taxonomy" id="2976127"/>
    <lineage>
        <taxon>Bacteria</taxon>
        <taxon>Pseudomonadati</taxon>
        <taxon>Bacteroidota</taxon>
        <taxon>Flavobacteriia</taxon>
        <taxon>Flavobacteriales</taxon>
        <taxon>Flavobacteriaceae</taxon>
        <taxon>Maribacter</taxon>
    </lineage>
</organism>
<dbReference type="RefSeq" id="WP_260573097.1">
    <property type="nucleotide sequence ID" value="NZ_CP104205.1"/>
</dbReference>
<protein>
    <submittedName>
        <fullName evidence="2">GIY-YIG nuclease family protein</fullName>
    </submittedName>
</protein>
<dbReference type="EMBL" id="CP104205">
    <property type="protein sequence ID" value="UWX55237.1"/>
    <property type="molecule type" value="Genomic_DNA"/>
</dbReference>
<dbReference type="PROSITE" id="PS50164">
    <property type="entry name" value="GIY_YIG"/>
    <property type="match status" value="1"/>
</dbReference>
<dbReference type="Proteomes" id="UP001059209">
    <property type="component" value="Chromosome"/>
</dbReference>
<dbReference type="InterPro" id="IPR000305">
    <property type="entry name" value="GIY-YIG_endonuc"/>
</dbReference>
<keyword evidence="3" id="KW-1185">Reference proteome</keyword>
<reference evidence="2" key="1">
    <citation type="submission" date="2022-09" db="EMBL/GenBank/DDBJ databases">
        <title>Maribacter litopenaei sp. nov., isolated from the intestinal tract of the Pacific White Shrimp, Litopenaeus vannamei.</title>
        <authorList>
            <person name="Kim S.Y."/>
            <person name="Hwang C.Y."/>
        </authorList>
    </citation>
    <scope>NUCLEOTIDE SEQUENCE</scope>
    <source>
        <strain evidence="2">HL-LV01</strain>
    </source>
</reference>
<evidence type="ECO:0000313" key="2">
    <source>
        <dbReference type="EMBL" id="UWX55237.1"/>
    </source>
</evidence>
<dbReference type="InterPro" id="IPR035901">
    <property type="entry name" value="GIY-YIG_endonuc_sf"/>
</dbReference>
<evidence type="ECO:0000313" key="3">
    <source>
        <dbReference type="Proteomes" id="UP001059209"/>
    </source>
</evidence>
<gene>
    <name evidence="2" type="ORF">NYZ99_01010</name>
</gene>
<proteinExistence type="predicted"/>
<accession>A0ABY5Y895</accession>
<name>A0ABY5Y895_9FLAO</name>
<feature type="domain" description="GIY-YIG" evidence="1">
    <location>
        <begin position="1"/>
        <end position="77"/>
    </location>
</feature>